<evidence type="ECO:0008006" key="4">
    <source>
        <dbReference type="Google" id="ProtNLM"/>
    </source>
</evidence>
<organism evidence="2 3">
    <name type="scientific">Alistipes senegalensis JC50</name>
    <dbReference type="NCBI Taxonomy" id="1033732"/>
    <lineage>
        <taxon>Bacteria</taxon>
        <taxon>Pseudomonadati</taxon>
        <taxon>Bacteroidota</taxon>
        <taxon>Bacteroidia</taxon>
        <taxon>Bacteroidales</taxon>
        <taxon>Rikenellaceae</taxon>
        <taxon>Alistipes</taxon>
    </lineage>
</organism>
<dbReference type="RefSeq" id="WP_222704970.1">
    <property type="nucleotide sequence ID" value="NZ_CP102252.1"/>
</dbReference>
<accession>A0ABY5V7Y0</accession>
<sequence length="118" mass="12927">MELNANMLSDKYNSKKAGNLDWQFNALAGFTFRFGKNYKKSHPAVAAAPVTPARTTEPAEKEEPAVQGTRPAPVQTPKIKSTEKPAALRKNILFSIGSAQIRTSEQEKITALTRVPKS</sequence>
<evidence type="ECO:0000256" key="1">
    <source>
        <dbReference type="SAM" id="MobiDB-lite"/>
    </source>
</evidence>
<proteinExistence type="predicted"/>
<protein>
    <recommendedName>
        <fullName evidence="4">Outer membrane protein beta-barrel domain-containing protein</fullName>
    </recommendedName>
</protein>
<feature type="compositionally biased region" description="Low complexity" evidence="1">
    <location>
        <begin position="43"/>
        <end position="56"/>
    </location>
</feature>
<feature type="region of interest" description="Disordered" evidence="1">
    <location>
        <begin position="43"/>
        <end position="83"/>
    </location>
</feature>
<evidence type="ECO:0000313" key="2">
    <source>
        <dbReference type="EMBL" id="UWN65756.1"/>
    </source>
</evidence>
<name>A0ABY5V7Y0_9BACT</name>
<reference evidence="2" key="1">
    <citation type="journal article" date="2022" name="Cell">
        <title>Design, construction, and in vivo augmentation of a complex gut microbiome.</title>
        <authorList>
            <person name="Cheng A.G."/>
            <person name="Ho P.Y."/>
            <person name="Aranda-Diaz A."/>
            <person name="Jain S."/>
            <person name="Yu F.B."/>
            <person name="Meng X."/>
            <person name="Wang M."/>
            <person name="Iakiviak M."/>
            <person name="Nagashima K."/>
            <person name="Zhao A."/>
            <person name="Murugkar P."/>
            <person name="Patil A."/>
            <person name="Atabakhsh K."/>
            <person name="Weakley A."/>
            <person name="Yan J."/>
            <person name="Brumbaugh A.R."/>
            <person name="Higginbottom S."/>
            <person name="Dimas A."/>
            <person name="Shiver A.L."/>
            <person name="Deutschbauer A."/>
            <person name="Neff N."/>
            <person name="Sonnenburg J.L."/>
            <person name="Huang K.C."/>
            <person name="Fischbach M.A."/>
        </authorList>
    </citation>
    <scope>NUCLEOTIDE SEQUENCE</scope>
    <source>
        <strain evidence="2">JC50</strain>
    </source>
</reference>
<evidence type="ECO:0000313" key="3">
    <source>
        <dbReference type="Proteomes" id="UP001058267"/>
    </source>
</evidence>
<dbReference type="EMBL" id="CP102252">
    <property type="protein sequence ID" value="UWN65756.1"/>
    <property type="molecule type" value="Genomic_DNA"/>
</dbReference>
<dbReference type="Proteomes" id="UP001058267">
    <property type="component" value="Chromosome"/>
</dbReference>
<gene>
    <name evidence="2" type="ORF">NQ519_02640</name>
</gene>
<keyword evidence="3" id="KW-1185">Reference proteome</keyword>